<evidence type="ECO:0000256" key="11">
    <source>
        <dbReference type="ARBA" id="ARBA00047398"/>
    </source>
</evidence>
<keyword evidence="5 12" id="KW-0479">Metal-binding</keyword>
<comment type="similarity">
    <text evidence="1 12">Belongs to the class-I aminoacyl-tRNA synthetase family.</text>
</comment>
<comment type="caution">
    <text evidence="14">The sequence shown here is derived from an EMBL/GenBank/DDBJ whole genome shotgun (WGS) entry which is preliminary data.</text>
</comment>
<evidence type="ECO:0000256" key="10">
    <source>
        <dbReference type="ARBA" id="ARBA00023146"/>
    </source>
</evidence>
<comment type="subcellular location">
    <subcellularLocation>
        <location evidence="12">Cytoplasm</location>
    </subcellularLocation>
</comment>
<evidence type="ECO:0000256" key="4">
    <source>
        <dbReference type="ARBA" id="ARBA00022598"/>
    </source>
</evidence>
<keyword evidence="10 12" id="KW-0030">Aminoacyl-tRNA synthetase</keyword>
<keyword evidence="9 12" id="KW-0648">Protein biosynthesis</keyword>
<proteinExistence type="inferred from homology"/>
<feature type="short sequence motif" description="'KMSKS' region" evidence="12">
    <location>
        <begin position="267"/>
        <end position="271"/>
    </location>
</feature>
<dbReference type="InterPro" id="IPR056411">
    <property type="entry name" value="CysS_C"/>
</dbReference>
<evidence type="ECO:0000259" key="13">
    <source>
        <dbReference type="SMART" id="SM00840"/>
    </source>
</evidence>
<dbReference type="HAMAP" id="MF_00041">
    <property type="entry name" value="Cys_tRNA_synth"/>
    <property type="match status" value="1"/>
</dbReference>
<dbReference type="InterPro" id="IPR024909">
    <property type="entry name" value="Cys-tRNA/MSH_ligase"/>
</dbReference>
<protein>
    <recommendedName>
        <fullName evidence="12">Cysteine--tRNA ligase</fullName>
        <ecNumber evidence="12">6.1.1.16</ecNumber>
    </recommendedName>
    <alternativeName>
        <fullName evidence="12">Cysteinyl-tRNA synthetase</fullName>
        <shortName evidence="12">CysRS</shortName>
    </alternativeName>
</protein>
<dbReference type="Pfam" id="PF01406">
    <property type="entry name" value="tRNA-synt_1e"/>
    <property type="match status" value="1"/>
</dbReference>
<sequence>MTLRLFDTATRTERDFVPLETGKVGIYLCGPTVQSSPHVGHLRSAVAFDVLQRWLERNGQDVTMVRNVTDIDDKTLAKAADAGVEWWAWALRYEREFQAAYAAVGVRAPAAEPRATGHIPEIIALVQTLVDNGHAYELDGSVYFDVHSFPEYGALTRQALEDLTPAPDAPADAKRDPRDFALWKAHKAGEPETAGWDSPWGRGRPGWHIECSAMARRYLGREFDIHGGGLDLRFPHHENEQAQSRAAGDPFARMWMHSAWVTQSGAKMSKSLGNGLLVTEVLAHYPAPALRLALAQVHYRSMLEYSEQTMDDAAATWARLSGFIVRASDKVGAVTTEQVAAAPLPEPFVTAMDDDLGVPRALAHVHETVRAGNAALTAGDDTALATALLSVRAMLDVLGLDPGAPEWSGAGAGSSAAMAALDSMVRADIDARAEARAAKDWATADAIRDRLAAAGIVVEDGADGVRWSLSADD</sequence>
<dbReference type="SUPFAM" id="SSF47323">
    <property type="entry name" value="Anticodon-binding domain of a subclass of class I aminoacyl-tRNA synthetases"/>
    <property type="match status" value="1"/>
</dbReference>
<keyword evidence="8 12" id="KW-0067">ATP-binding</keyword>
<keyword evidence="3 12" id="KW-0963">Cytoplasm</keyword>
<evidence type="ECO:0000256" key="9">
    <source>
        <dbReference type="ARBA" id="ARBA00022917"/>
    </source>
</evidence>
<evidence type="ECO:0000256" key="1">
    <source>
        <dbReference type="ARBA" id="ARBA00005594"/>
    </source>
</evidence>
<evidence type="ECO:0000313" key="15">
    <source>
        <dbReference type="Proteomes" id="UP001172708"/>
    </source>
</evidence>
<keyword evidence="15" id="KW-1185">Reference proteome</keyword>
<feature type="short sequence motif" description="'HIGH' region" evidence="12">
    <location>
        <begin position="31"/>
        <end position="41"/>
    </location>
</feature>
<dbReference type="Pfam" id="PF23493">
    <property type="entry name" value="CysS_C"/>
    <property type="match status" value="1"/>
</dbReference>
<gene>
    <name evidence="12 14" type="primary">cysS</name>
    <name evidence="14" type="ORF">QQX02_04250</name>
</gene>
<dbReference type="RefSeq" id="WP_301141436.1">
    <property type="nucleotide sequence ID" value="NZ_JAUHQA010000001.1"/>
</dbReference>
<dbReference type="InterPro" id="IPR015803">
    <property type="entry name" value="Cys-tRNA-ligase"/>
</dbReference>
<keyword evidence="4 12" id="KW-0436">Ligase</keyword>
<dbReference type="SMART" id="SM00840">
    <property type="entry name" value="DALR_2"/>
    <property type="match status" value="1"/>
</dbReference>
<evidence type="ECO:0000256" key="5">
    <source>
        <dbReference type="ARBA" id="ARBA00022723"/>
    </source>
</evidence>
<feature type="binding site" evidence="12">
    <location>
        <position position="240"/>
    </location>
    <ligand>
        <name>Zn(2+)</name>
        <dbReference type="ChEBI" id="CHEBI:29105"/>
    </ligand>
</feature>
<feature type="binding site" evidence="12">
    <location>
        <position position="211"/>
    </location>
    <ligand>
        <name>Zn(2+)</name>
        <dbReference type="ChEBI" id="CHEBI:29105"/>
    </ligand>
</feature>
<dbReference type="EMBL" id="JAUHQA010000001">
    <property type="protein sequence ID" value="MDN4480132.1"/>
    <property type="molecule type" value="Genomic_DNA"/>
</dbReference>
<evidence type="ECO:0000313" key="14">
    <source>
        <dbReference type="EMBL" id="MDN4480132.1"/>
    </source>
</evidence>
<feature type="domain" description="Cysteinyl-tRNA synthetase class Ia DALR" evidence="13">
    <location>
        <begin position="347"/>
        <end position="409"/>
    </location>
</feature>
<evidence type="ECO:0000256" key="2">
    <source>
        <dbReference type="ARBA" id="ARBA00011245"/>
    </source>
</evidence>
<feature type="binding site" evidence="12">
    <location>
        <position position="270"/>
    </location>
    <ligand>
        <name>ATP</name>
        <dbReference type="ChEBI" id="CHEBI:30616"/>
    </ligand>
</feature>
<evidence type="ECO:0000256" key="8">
    <source>
        <dbReference type="ARBA" id="ARBA00022840"/>
    </source>
</evidence>
<keyword evidence="7 12" id="KW-0862">Zinc</keyword>
<dbReference type="InterPro" id="IPR032678">
    <property type="entry name" value="tRNA-synt_1_cat_dom"/>
</dbReference>
<dbReference type="Pfam" id="PF09190">
    <property type="entry name" value="DALR_2"/>
    <property type="match status" value="1"/>
</dbReference>
<dbReference type="GO" id="GO:0004817">
    <property type="term" value="F:cysteine-tRNA ligase activity"/>
    <property type="evidence" value="ECO:0007669"/>
    <property type="project" value="UniProtKB-EC"/>
</dbReference>
<dbReference type="Gene3D" id="3.40.50.620">
    <property type="entry name" value="HUPs"/>
    <property type="match status" value="1"/>
</dbReference>
<dbReference type="EC" id="6.1.1.16" evidence="12"/>
<dbReference type="PANTHER" id="PTHR10890">
    <property type="entry name" value="CYSTEINYL-TRNA SYNTHETASE"/>
    <property type="match status" value="1"/>
</dbReference>
<comment type="cofactor">
    <cofactor evidence="12">
        <name>Zn(2+)</name>
        <dbReference type="ChEBI" id="CHEBI:29105"/>
    </cofactor>
    <text evidence="12">Binds 1 zinc ion per subunit.</text>
</comment>
<evidence type="ECO:0000256" key="12">
    <source>
        <dbReference type="HAMAP-Rule" id="MF_00041"/>
    </source>
</evidence>
<feature type="binding site" evidence="12">
    <location>
        <position position="29"/>
    </location>
    <ligand>
        <name>Zn(2+)</name>
        <dbReference type="ChEBI" id="CHEBI:29105"/>
    </ligand>
</feature>
<dbReference type="InterPro" id="IPR015273">
    <property type="entry name" value="Cys-tRNA-synt_Ia_DALR"/>
</dbReference>
<dbReference type="InterPro" id="IPR009080">
    <property type="entry name" value="tRNAsynth_Ia_anticodon-bd"/>
</dbReference>
<dbReference type="SUPFAM" id="SSF52374">
    <property type="entry name" value="Nucleotidylyl transferase"/>
    <property type="match status" value="1"/>
</dbReference>
<keyword evidence="6 12" id="KW-0547">Nucleotide-binding</keyword>
<dbReference type="CDD" id="cd00672">
    <property type="entry name" value="CysRS_core"/>
    <property type="match status" value="1"/>
</dbReference>
<dbReference type="Gene3D" id="1.20.120.1910">
    <property type="entry name" value="Cysteine-tRNA ligase, C-terminal anti-codon recognition domain"/>
    <property type="match status" value="1"/>
</dbReference>
<dbReference type="NCBIfam" id="TIGR00435">
    <property type="entry name" value="cysS"/>
    <property type="match status" value="1"/>
</dbReference>
<feature type="binding site" evidence="12">
    <location>
        <position position="236"/>
    </location>
    <ligand>
        <name>Zn(2+)</name>
        <dbReference type="ChEBI" id="CHEBI:29105"/>
    </ligand>
</feature>
<dbReference type="Proteomes" id="UP001172708">
    <property type="component" value="Unassembled WGS sequence"/>
</dbReference>
<dbReference type="PANTHER" id="PTHR10890:SF30">
    <property type="entry name" value="CYSTEINE--TRNA LIGASE"/>
    <property type="match status" value="1"/>
</dbReference>
<comment type="subunit">
    <text evidence="2 12">Monomer.</text>
</comment>
<name>A0ABT8GFC2_9MICO</name>
<organism evidence="14 15">
    <name type="scientific">Demequina muriae</name>
    <dbReference type="NCBI Taxonomy" id="3051664"/>
    <lineage>
        <taxon>Bacteria</taxon>
        <taxon>Bacillati</taxon>
        <taxon>Actinomycetota</taxon>
        <taxon>Actinomycetes</taxon>
        <taxon>Micrococcales</taxon>
        <taxon>Demequinaceae</taxon>
        <taxon>Demequina</taxon>
    </lineage>
</organism>
<accession>A0ABT8GFC2</accession>
<dbReference type="PRINTS" id="PR00983">
    <property type="entry name" value="TRNASYNTHCYS"/>
</dbReference>
<comment type="catalytic activity">
    <reaction evidence="11 12">
        <text>tRNA(Cys) + L-cysteine + ATP = L-cysteinyl-tRNA(Cys) + AMP + diphosphate</text>
        <dbReference type="Rhea" id="RHEA:17773"/>
        <dbReference type="Rhea" id="RHEA-COMP:9661"/>
        <dbReference type="Rhea" id="RHEA-COMP:9679"/>
        <dbReference type="ChEBI" id="CHEBI:30616"/>
        <dbReference type="ChEBI" id="CHEBI:33019"/>
        <dbReference type="ChEBI" id="CHEBI:35235"/>
        <dbReference type="ChEBI" id="CHEBI:78442"/>
        <dbReference type="ChEBI" id="CHEBI:78517"/>
        <dbReference type="ChEBI" id="CHEBI:456215"/>
        <dbReference type="EC" id="6.1.1.16"/>
    </reaction>
</comment>
<evidence type="ECO:0000256" key="7">
    <source>
        <dbReference type="ARBA" id="ARBA00022833"/>
    </source>
</evidence>
<evidence type="ECO:0000256" key="6">
    <source>
        <dbReference type="ARBA" id="ARBA00022741"/>
    </source>
</evidence>
<reference evidence="14" key="1">
    <citation type="submission" date="2023-06" db="EMBL/GenBank/DDBJ databases">
        <title>Egi l300058.</title>
        <authorList>
            <person name="Gao L."/>
            <person name="Fang B.-Z."/>
            <person name="Li W.-J."/>
        </authorList>
    </citation>
    <scope>NUCLEOTIDE SEQUENCE</scope>
    <source>
        <strain evidence="14">EGI L300058</strain>
    </source>
</reference>
<evidence type="ECO:0000256" key="3">
    <source>
        <dbReference type="ARBA" id="ARBA00022490"/>
    </source>
</evidence>
<dbReference type="InterPro" id="IPR014729">
    <property type="entry name" value="Rossmann-like_a/b/a_fold"/>
</dbReference>